<comment type="caution">
    <text evidence="8">The sequence shown here is derived from an EMBL/GenBank/DDBJ whole genome shotgun (WGS) entry which is preliminary data.</text>
</comment>
<dbReference type="GO" id="GO:0016020">
    <property type="term" value="C:membrane"/>
    <property type="evidence" value="ECO:0007669"/>
    <property type="project" value="UniProtKB-SubCell"/>
</dbReference>
<dbReference type="GO" id="GO:0005524">
    <property type="term" value="F:ATP binding"/>
    <property type="evidence" value="ECO:0007669"/>
    <property type="project" value="UniProtKB-KW"/>
</dbReference>
<keyword evidence="5" id="KW-0460">Magnesium</keyword>
<dbReference type="Proteomes" id="UP001208570">
    <property type="component" value="Unassembled WGS sequence"/>
</dbReference>
<dbReference type="InterPro" id="IPR006544">
    <property type="entry name" value="P-type_TPase_V"/>
</dbReference>
<feature type="transmembrane region" description="Helical" evidence="7">
    <location>
        <begin position="162"/>
        <end position="180"/>
    </location>
</feature>
<evidence type="ECO:0000256" key="2">
    <source>
        <dbReference type="ARBA" id="ARBA00022723"/>
    </source>
</evidence>
<gene>
    <name evidence="8" type="ORF">LSH36_1155g00003</name>
</gene>
<dbReference type="GO" id="GO:0019829">
    <property type="term" value="F:ATPase-coupled monoatomic cation transmembrane transporter activity"/>
    <property type="evidence" value="ECO:0007669"/>
    <property type="project" value="TreeGrafter"/>
</dbReference>
<keyword evidence="9" id="KW-1185">Reference proteome</keyword>
<proteinExistence type="predicted"/>
<comment type="subcellular location">
    <subcellularLocation>
        <location evidence="1">Membrane</location>
        <topology evidence="1">Multi-pass membrane protein</topology>
    </subcellularLocation>
</comment>
<feature type="transmembrane region" description="Helical" evidence="7">
    <location>
        <begin position="88"/>
        <end position="109"/>
    </location>
</feature>
<sequence length="281" mass="31615">MILPLDDVIVVHATPLTETRKVDVSYVGLSNVDLILHVPTANGFSSHQYLYLDFVLVVTLVFSVANSANERELGRMTSVQTLLGFQPIFSLVAFITIQVMTFVIGLLYLRVQSWFLPAVDEGGNEQNGSYENAVVFQLTSLSVIYSVIVFNKTIPQRKPHCYNALILILLWLIPVLYIVYPVDVVNIFFEMKPLPYLGFRLNILLISAADLLVCLIIEKVILGVWCNHRQQSRLDDGANYRKEVPDDDEVWPPFDNVPIKRNSAFVSHTAQGVLVVLTLGH</sequence>
<evidence type="ECO:0000256" key="1">
    <source>
        <dbReference type="ARBA" id="ARBA00004141"/>
    </source>
</evidence>
<keyword evidence="2" id="KW-0479">Metal-binding</keyword>
<evidence type="ECO:0000256" key="5">
    <source>
        <dbReference type="ARBA" id="ARBA00022842"/>
    </source>
</evidence>
<evidence type="ECO:0000256" key="4">
    <source>
        <dbReference type="ARBA" id="ARBA00022840"/>
    </source>
</evidence>
<feature type="transmembrane region" description="Helical" evidence="7">
    <location>
        <begin position="129"/>
        <end position="150"/>
    </location>
</feature>
<accession>A0AAD9IUD2</accession>
<protein>
    <submittedName>
        <fullName evidence="8">Uncharacterized protein</fullName>
    </submittedName>
</protein>
<keyword evidence="3" id="KW-0547">Nucleotide-binding</keyword>
<dbReference type="AlphaFoldDB" id="A0AAD9IUD2"/>
<evidence type="ECO:0000256" key="3">
    <source>
        <dbReference type="ARBA" id="ARBA00022741"/>
    </source>
</evidence>
<keyword evidence="7" id="KW-0812">Transmembrane</keyword>
<feature type="transmembrane region" description="Helical" evidence="7">
    <location>
        <begin position="49"/>
        <end position="68"/>
    </location>
</feature>
<evidence type="ECO:0000256" key="6">
    <source>
        <dbReference type="ARBA" id="ARBA00022967"/>
    </source>
</evidence>
<name>A0AAD9IUD2_9ANNE</name>
<feature type="transmembrane region" description="Helical" evidence="7">
    <location>
        <begin position="200"/>
        <end position="225"/>
    </location>
</feature>
<evidence type="ECO:0000313" key="8">
    <source>
        <dbReference type="EMBL" id="KAK2141136.1"/>
    </source>
</evidence>
<dbReference type="GO" id="GO:0140358">
    <property type="term" value="F:P-type transmembrane transporter activity"/>
    <property type="evidence" value="ECO:0007669"/>
    <property type="project" value="InterPro"/>
</dbReference>
<keyword evidence="7" id="KW-1133">Transmembrane helix</keyword>
<keyword evidence="4" id="KW-0067">ATP-binding</keyword>
<organism evidence="8 9">
    <name type="scientific">Paralvinella palmiformis</name>
    <dbReference type="NCBI Taxonomy" id="53620"/>
    <lineage>
        <taxon>Eukaryota</taxon>
        <taxon>Metazoa</taxon>
        <taxon>Spiralia</taxon>
        <taxon>Lophotrochozoa</taxon>
        <taxon>Annelida</taxon>
        <taxon>Polychaeta</taxon>
        <taxon>Sedentaria</taxon>
        <taxon>Canalipalpata</taxon>
        <taxon>Terebellida</taxon>
        <taxon>Terebelliformia</taxon>
        <taxon>Alvinellidae</taxon>
        <taxon>Paralvinella</taxon>
    </lineage>
</organism>
<keyword evidence="7" id="KW-0472">Membrane</keyword>
<reference evidence="8" key="1">
    <citation type="journal article" date="2023" name="Mol. Biol. Evol.">
        <title>Third-Generation Sequencing Reveals the Adaptive Role of the Epigenome in Three Deep-Sea Polychaetes.</title>
        <authorList>
            <person name="Perez M."/>
            <person name="Aroh O."/>
            <person name="Sun Y."/>
            <person name="Lan Y."/>
            <person name="Juniper S.K."/>
            <person name="Young C.R."/>
            <person name="Angers B."/>
            <person name="Qian P.Y."/>
        </authorList>
    </citation>
    <scope>NUCLEOTIDE SEQUENCE</scope>
    <source>
        <strain evidence="8">P08H-3</strain>
    </source>
</reference>
<dbReference type="PANTHER" id="PTHR45630">
    <property type="entry name" value="CATION-TRANSPORTING ATPASE-RELATED"/>
    <property type="match status" value="1"/>
</dbReference>
<keyword evidence="6" id="KW-1278">Translocase</keyword>
<evidence type="ECO:0000313" key="9">
    <source>
        <dbReference type="Proteomes" id="UP001208570"/>
    </source>
</evidence>
<dbReference type="EMBL" id="JAODUP010001155">
    <property type="protein sequence ID" value="KAK2141136.1"/>
    <property type="molecule type" value="Genomic_DNA"/>
</dbReference>
<dbReference type="GO" id="GO:0046872">
    <property type="term" value="F:metal ion binding"/>
    <property type="evidence" value="ECO:0007669"/>
    <property type="project" value="UniProtKB-KW"/>
</dbReference>
<evidence type="ECO:0000256" key="7">
    <source>
        <dbReference type="SAM" id="Phobius"/>
    </source>
</evidence>